<evidence type="ECO:0000313" key="4">
    <source>
        <dbReference type="EMBL" id="ASG65047.1"/>
    </source>
</evidence>
<feature type="signal peptide" evidence="2">
    <location>
        <begin position="1"/>
        <end position="20"/>
    </location>
</feature>
<dbReference type="Proteomes" id="UP000197717">
    <property type="component" value="Chromosome"/>
</dbReference>
<keyword evidence="5" id="KW-1185">Reference proteome</keyword>
<keyword evidence="2" id="KW-0732">Signal</keyword>
<evidence type="ECO:0000313" key="5">
    <source>
        <dbReference type="Proteomes" id="UP000197717"/>
    </source>
</evidence>
<reference evidence="4 5" key="1">
    <citation type="submission" date="2017-06" db="EMBL/GenBank/DDBJ databases">
        <title>Complete genome sequence of Idiomarina piscisalsi strain 10PY1A isolated from soil of Soudi Arabia.</title>
        <authorList>
            <person name="Kim M.-C."/>
            <person name="Jung B.K."/>
            <person name="Budiyanto F."/>
            <person name="Nzila A."/>
            <person name="Shin J.-H."/>
        </authorList>
    </citation>
    <scope>NUCLEOTIDE SEQUENCE [LARGE SCALE GENOMIC DNA]</scope>
    <source>
        <strain evidence="4 5">10PY1A</strain>
    </source>
</reference>
<dbReference type="InterPro" id="IPR049492">
    <property type="entry name" value="BD-FAE-like_dom"/>
</dbReference>
<dbReference type="Pfam" id="PF20434">
    <property type="entry name" value="BD-FAE"/>
    <property type="match status" value="1"/>
</dbReference>
<name>A0ABM6LR98_9GAMM</name>
<evidence type="ECO:0000259" key="3">
    <source>
        <dbReference type="Pfam" id="PF20434"/>
    </source>
</evidence>
<accession>A0ABM6LR98</accession>
<evidence type="ECO:0000256" key="1">
    <source>
        <dbReference type="ARBA" id="ARBA00022801"/>
    </source>
</evidence>
<dbReference type="Gene3D" id="3.40.50.1820">
    <property type="entry name" value="alpha/beta hydrolase"/>
    <property type="match status" value="1"/>
</dbReference>
<dbReference type="PANTHER" id="PTHR48081">
    <property type="entry name" value="AB HYDROLASE SUPERFAMILY PROTEIN C4A8.06C"/>
    <property type="match status" value="1"/>
</dbReference>
<proteinExistence type="predicted"/>
<gene>
    <name evidence="4" type="ORF">CEW91_02280</name>
</gene>
<protein>
    <submittedName>
        <fullName evidence="4">Esterase</fullName>
    </submittedName>
</protein>
<evidence type="ECO:0000256" key="2">
    <source>
        <dbReference type="SAM" id="SignalP"/>
    </source>
</evidence>
<dbReference type="SUPFAM" id="SSF53474">
    <property type="entry name" value="alpha/beta-Hydrolases"/>
    <property type="match status" value="1"/>
</dbReference>
<feature type="chain" id="PRO_5047435330" evidence="2">
    <location>
        <begin position="21"/>
        <end position="274"/>
    </location>
</feature>
<sequence>MKRLIFTACLIMALTFSVCADPLRQVTFNEVLELPSDPPTQTYPYGSQPSQFYQYWPAKNNAMKASNVIFIHGGCWLKDYGIRHSYPLSTALTKEGFNLWSVEYRRLGEKNAEWPASLNDVLNAIENILRQTNGKPTAVIGHSAGGHLALLATSNDRQYAEQVDAVLGLAAITDMQAYIAEDGSCNQAAKALLETAKSDFNLAQADPKQQTLHHNTWLLQGSADNIVPMGQAGVFSVDNVNTMIVDDAGHFDMIHPQTNAWEAIVQRLKEELKQ</sequence>
<feature type="domain" description="BD-FAE-like" evidence="3">
    <location>
        <begin position="55"/>
        <end position="235"/>
    </location>
</feature>
<dbReference type="EMBL" id="CP022133">
    <property type="protein sequence ID" value="ASG65047.1"/>
    <property type="molecule type" value="Genomic_DNA"/>
</dbReference>
<dbReference type="InterPro" id="IPR029058">
    <property type="entry name" value="AB_hydrolase_fold"/>
</dbReference>
<dbReference type="RefSeq" id="WP_088767484.1">
    <property type="nucleotide sequence ID" value="NZ_CP022133.1"/>
</dbReference>
<keyword evidence="1" id="KW-0378">Hydrolase</keyword>
<dbReference type="InterPro" id="IPR050300">
    <property type="entry name" value="GDXG_lipolytic_enzyme"/>
</dbReference>
<organism evidence="4 5">
    <name type="scientific">Idiomarina piscisalsi</name>
    <dbReference type="NCBI Taxonomy" id="1096243"/>
    <lineage>
        <taxon>Bacteria</taxon>
        <taxon>Pseudomonadati</taxon>
        <taxon>Pseudomonadota</taxon>
        <taxon>Gammaproteobacteria</taxon>
        <taxon>Alteromonadales</taxon>
        <taxon>Idiomarinaceae</taxon>
        <taxon>Idiomarina</taxon>
    </lineage>
</organism>